<keyword evidence="2" id="KW-1185">Reference proteome</keyword>
<dbReference type="SUPFAM" id="SSF52949">
    <property type="entry name" value="Macro domain-like"/>
    <property type="match status" value="2"/>
</dbReference>
<dbReference type="OrthoDB" id="2423059at2759"/>
<dbReference type="Gene3D" id="3.40.220.10">
    <property type="entry name" value="Leucine Aminopeptidase, subunit E, domain 1"/>
    <property type="match status" value="2"/>
</dbReference>
<comment type="caution">
    <text evidence="1">The sequence shown here is derived from an EMBL/GenBank/DDBJ whole genome shotgun (WGS) entry which is preliminary data.</text>
</comment>
<protein>
    <submittedName>
        <fullName evidence="1">2942_t:CDS:1</fullName>
    </submittedName>
</protein>
<dbReference type="SUPFAM" id="SSF53067">
    <property type="entry name" value="Actin-like ATPase domain"/>
    <property type="match status" value="1"/>
</dbReference>
<dbReference type="InterPro" id="IPR043129">
    <property type="entry name" value="ATPase_NBD"/>
</dbReference>
<dbReference type="Gene3D" id="3.30.420.200">
    <property type="match status" value="1"/>
</dbReference>
<sequence>MEKRNNQKVKKRTNGLLLIGLTVLLVVGISVGIVVYQNKEPKQNTPLLPQPPQNPNPIPLPPIPLPPLPIPRNNHFEAILATGQEPEYKTNPPLPISSVGTDYNTADQTHLPAGSALMTDTLDGSGKGDSILNSKGITHIIHAAPNPRSSFTSDQDFINCVVKSVQNSIILADRNNFECLAIPLVGGGTYRGKEDNHFAGELKNFKLKGIEVRTRDIREINEALHKSSVIVNAANTHIGFGSGVSGAIAEQVGDKTKIEVKARELIGKFFNPLPSPTPPTNNDPKLEIEVWCNYQTISNNPPDNFEDYYRFCCLDILPDNTNTSKSIPQNFRAEYSYKLTILAKDKDKKIFEVDDFVELELKKNNQCLISIQKENRRLHSENFLAYLRQICEKTNRPLKEINEIYFTSQPSGQTGLRISLAFLATYQVLNPKVKLYHINTLLLQAGDSSCISLLTIDSQESKHYLAVYQNKKCLLETQTVKQEDLEKLTKKFPDFLILKDFQSIDFLTNFQKLKNKFVLMDTIEEIDY</sequence>
<dbReference type="EMBL" id="CAMKVN010000022">
    <property type="protein sequence ID" value="CAI2162038.1"/>
    <property type="molecule type" value="Genomic_DNA"/>
</dbReference>
<dbReference type="InterPro" id="IPR043472">
    <property type="entry name" value="Macro_dom-like"/>
</dbReference>
<evidence type="ECO:0000313" key="1">
    <source>
        <dbReference type="EMBL" id="CAI2162038.1"/>
    </source>
</evidence>
<proteinExistence type="predicted"/>
<dbReference type="Gene3D" id="3.30.420.40">
    <property type="match status" value="1"/>
</dbReference>
<reference evidence="1" key="1">
    <citation type="submission" date="2022-08" db="EMBL/GenBank/DDBJ databases">
        <authorList>
            <person name="Kallberg Y."/>
            <person name="Tangrot J."/>
            <person name="Rosling A."/>
        </authorList>
    </citation>
    <scope>NUCLEOTIDE SEQUENCE</scope>
    <source>
        <strain evidence="1">Wild A</strain>
    </source>
</reference>
<gene>
    <name evidence="1" type="ORF">FWILDA_LOCUS357</name>
</gene>
<name>A0A9W4SB61_9GLOM</name>
<organism evidence="1 2">
    <name type="scientific">Funneliformis geosporum</name>
    <dbReference type="NCBI Taxonomy" id="1117311"/>
    <lineage>
        <taxon>Eukaryota</taxon>
        <taxon>Fungi</taxon>
        <taxon>Fungi incertae sedis</taxon>
        <taxon>Mucoromycota</taxon>
        <taxon>Glomeromycotina</taxon>
        <taxon>Glomeromycetes</taxon>
        <taxon>Glomerales</taxon>
        <taxon>Glomeraceae</taxon>
        <taxon>Funneliformis</taxon>
    </lineage>
</organism>
<dbReference type="AlphaFoldDB" id="A0A9W4SB61"/>
<evidence type="ECO:0000313" key="2">
    <source>
        <dbReference type="Proteomes" id="UP001153678"/>
    </source>
</evidence>
<accession>A0A9W4SB61</accession>
<dbReference type="Proteomes" id="UP001153678">
    <property type="component" value="Unassembled WGS sequence"/>
</dbReference>